<reference evidence="2" key="1">
    <citation type="submission" date="2015-12" db="EMBL/GenBank/DDBJ databases">
        <title>De novo transcriptome assembly of four potential Pierce s Disease insect vectors from Arizona vineyards.</title>
        <authorList>
            <person name="Tassone E.E."/>
        </authorList>
    </citation>
    <scope>NUCLEOTIDE SEQUENCE</scope>
</reference>
<proteinExistence type="predicted"/>
<evidence type="ECO:0000313" key="2">
    <source>
        <dbReference type="EMBL" id="JAS22724.1"/>
    </source>
</evidence>
<dbReference type="AlphaFoldDB" id="A0A1B6DAK3"/>
<dbReference type="EMBL" id="GEDC01014574">
    <property type="protein sequence ID" value="JAS22724.1"/>
    <property type="molecule type" value="Transcribed_RNA"/>
</dbReference>
<feature type="compositionally biased region" description="Polar residues" evidence="1">
    <location>
        <begin position="52"/>
        <end position="71"/>
    </location>
</feature>
<feature type="region of interest" description="Disordered" evidence="1">
    <location>
        <begin position="52"/>
        <end position="99"/>
    </location>
</feature>
<sequence length="99" mass="10200">SEASLVECEGSPSPAIMPLDASNPSPAMPLGGSLGSYTPRLCGQGSVESFQLGVTRSTPASTSHTSESTKVTSEDPHLKPAPPESIVTWSEDSAPDLLF</sequence>
<protein>
    <submittedName>
        <fullName evidence="2">Uncharacterized protein</fullName>
    </submittedName>
</protein>
<evidence type="ECO:0000256" key="1">
    <source>
        <dbReference type="SAM" id="MobiDB-lite"/>
    </source>
</evidence>
<organism evidence="2">
    <name type="scientific">Clastoptera arizonana</name>
    <name type="common">Arizona spittle bug</name>
    <dbReference type="NCBI Taxonomy" id="38151"/>
    <lineage>
        <taxon>Eukaryota</taxon>
        <taxon>Metazoa</taxon>
        <taxon>Ecdysozoa</taxon>
        <taxon>Arthropoda</taxon>
        <taxon>Hexapoda</taxon>
        <taxon>Insecta</taxon>
        <taxon>Pterygota</taxon>
        <taxon>Neoptera</taxon>
        <taxon>Paraneoptera</taxon>
        <taxon>Hemiptera</taxon>
        <taxon>Auchenorrhyncha</taxon>
        <taxon>Cercopoidea</taxon>
        <taxon>Clastopteridae</taxon>
        <taxon>Clastoptera</taxon>
    </lineage>
</organism>
<gene>
    <name evidence="2" type="ORF">g.32269</name>
</gene>
<feature type="non-terminal residue" evidence="2">
    <location>
        <position position="1"/>
    </location>
</feature>
<name>A0A1B6DAK3_9HEMI</name>
<feature type="region of interest" description="Disordered" evidence="1">
    <location>
        <begin position="1"/>
        <end position="32"/>
    </location>
</feature>
<accession>A0A1B6DAK3</accession>